<gene>
    <name evidence="1" type="ORF">E3U43_005890</name>
</gene>
<reference evidence="1" key="1">
    <citation type="submission" date="2018-11" db="EMBL/GenBank/DDBJ databases">
        <title>The sequence and de novo assembly of Larimichthys crocea genome using PacBio and Hi-C technologies.</title>
        <authorList>
            <person name="Xu P."/>
            <person name="Chen B."/>
            <person name="Zhou Z."/>
            <person name="Ke Q."/>
            <person name="Wu Y."/>
            <person name="Bai H."/>
            <person name="Pu F."/>
        </authorList>
    </citation>
    <scope>NUCLEOTIDE SEQUENCE</scope>
    <source>
        <tissue evidence="1">Muscle</tissue>
    </source>
</reference>
<name>A0ACD3QMA9_LARCR</name>
<evidence type="ECO:0000313" key="2">
    <source>
        <dbReference type="Proteomes" id="UP000793456"/>
    </source>
</evidence>
<evidence type="ECO:0000313" key="1">
    <source>
        <dbReference type="EMBL" id="TMS08407.1"/>
    </source>
</evidence>
<proteinExistence type="predicted"/>
<accession>A0ACD3QMA9</accession>
<protein>
    <submittedName>
        <fullName evidence="1">Uncharacterized protein</fullName>
    </submittedName>
</protein>
<organism evidence="1 2">
    <name type="scientific">Larimichthys crocea</name>
    <name type="common">Large yellow croaker</name>
    <name type="synonym">Pseudosciaena crocea</name>
    <dbReference type="NCBI Taxonomy" id="215358"/>
    <lineage>
        <taxon>Eukaryota</taxon>
        <taxon>Metazoa</taxon>
        <taxon>Chordata</taxon>
        <taxon>Craniata</taxon>
        <taxon>Vertebrata</taxon>
        <taxon>Euteleostomi</taxon>
        <taxon>Actinopterygii</taxon>
        <taxon>Neopterygii</taxon>
        <taxon>Teleostei</taxon>
        <taxon>Neoteleostei</taxon>
        <taxon>Acanthomorphata</taxon>
        <taxon>Eupercaria</taxon>
        <taxon>Sciaenidae</taxon>
        <taxon>Larimichthys</taxon>
    </lineage>
</organism>
<dbReference type="Proteomes" id="UP000793456">
    <property type="component" value="Chromosome XVII"/>
</dbReference>
<comment type="caution">
    <text evidence="1">The sequence shown here is derived from an EMBL/GenBank/DDBJ whole genome shotgun (WGS) entry which is preliminary data.</text>
</comment>
<dbReference type="EMBL" id="CM011690">
    <property type="protein sequence ID" value="TMS08407.1"/>
    <property type="molecule type" value="Genomic_DNA"/>
</dbReference>
<sequence>MSADAVDYEAESWSLTVEHKFCKKQDKRAVKRQDVIYELMQTELHHLQTLHIMAEVFRRGMREEVQLDTEAVERVFPCLDQLLLFHHAFFAAMKERRHSSARPQGHRNYLIQRIGDVLLQQFSDENSDKMKQVYGEFCSHHNEAVSFFKELQQHNKRFQNFIKQQGNNLLVKRREIPECILLVTQRITKYPVLLERILQYTQEETEEHVDLSKALAQIREVIAAVDLSVSEYERHQRLQEVWNRMENRSSAKLKNGHTFRKQDMMGPGQTLKHQGVLLWKTATGRLKDVLALLLTDALIFLQEKDQKYTFATGEILTSRDQQICSSLEDKLQVYAELSALSGRTDASLIEPQLLVQAAVRGAAPGLHVAGCSSARSPAALVQPPSDSEASPESPEASEGSWTEALVLQSSTPVQKTGHERHRLQGTEQFLVAQSVQSLTQLLYSLQATVTIQDSCFEVQKLLLQETGRPSPRAQRPHLSSIRGNTLQEQEKQRNLEKRKEEVVAAQRLQDRLRQEKERWQRECQARESQQGEQESRLEERERQCHLEAERLRREREELDEQLEEYQQSLERLREGQRNVERERERLEHQQKLLQTWKHSQQRSLPAVLPHMVIPLDGQQDPSDHAGNGSVFVNEAAFASTSVNNRHVHHKRNDPSAHNCLNTLLARSNSRQSPRAKTPHNPQSDSQGWVMGTGYLYSPAGRLGLQHTPSDHNSHSYLGETWSSTASGADPYPALPRPTDPQLDLTALVSVETDSGGEEGSPPIFSLMSEVRVNESREAAVVKRQLLDEHLVIKIGENKAGRHLDQPTLTNLSKNPNFILREKYERADRVKGRLWQL</sequence>
<keyword evidence="2" id="KW-1185">Reference proteome</keyword>